<dbReference type="AlphaFoldDB" id="A0AAD9J8U2"/>
<gene>
    <name evidence="2" type="ORF">LSH36_489g01012</name>
</gene>
<keyword evidence="3" id="KW-1185">Reference proteome</keyword>
<comment type="caution">
    <text evidence="2">The sequence shown here is derived from an EMBL/GenBank/DDBJ whole genome shotgun (WGS) entry which is preliminary data.</text>
</comment>
<organism evidence="2 3">
    <name type="scientific">Paralvinella palmiformis</name>
    <dbReference type="NCBI Taxonomy" id="53620"/>
    <lineage>
        <taxon>Eukaryota</taxon>
        <taxon>Metazoa</taxon>
        <taxon>Spiralia</taxon>
        <taxon>Lophotrochozoa</taxon>
        <taxon>Annelida</taxon>
        <taxon>Polychaeta</taxon>
        <taxon>Sedentaria</taxon>
        <taxon>Canalipalpata</taxon>
        <taxon>Terebellida</taxon>
        <taxon>Terebelliformia</taxon>
        <taxon>Alvinellidae</taxon>
        <taxon>Paralvinella</taxon>
    </lineage>
</organism>
<feature type="compositionally biased region" description="Polar residues" evidence="1">
    <location>
        <begin position="17"/>
        <end position="30"/>
    </location>
</feature>
<evidence type="ECO:0000313" key="2">
    <source>
        <dbReference type="EMBL" id="KAK2148606.1"/>
    </source>
</evidence>
<name>A0AAD9J8U2_9ANNE</name>
<reference evidence="2" key="1">
    <citation type="journal article" date="2023" name="Mol. Biol. Evol.">
        <title>Third-Generation Sequencing Reveals the Adaptive Role of the Epigenome in Three Deep-Sea Polychaetes.</title>
        <authorList>
            <person name="Perez M."/>
            <person name="Aroh O."/>
            <person name="Sun Y."/>
            <person name="Lan Y."/>
            <person name="Juniper S.K."/>
            <person name="Young C.R."/>
            <person name="Angers B."/>
            <person name="Qian P.Y."/>
        </authorList>
    </citation>
    <scope>NUCLEOTIDE SEQUENCE</scope>
    <source>
        <strain evidence="2">P08H-3</strain>
    </source>
</reference>
<proteinExistence type="predicted"/>
<accession>A0AAD9J8U2</accession>
<dbReference type="EMBL" id="JAODUP010000489">
    <property type="protein sequence ID" value="KAK2148606.1"/>
    <property type="molecule type" value="Genomic_DNA"/>
</dbReference>
<evidence type="ECO:0000313" key="3">
    <source>
        <dbReference type="Proteomes" id="UP001208570"/>
    </source>
</evidence>
<dbReference type="Proteomes" id="UP001208570">
    <property type="component" value="Unassembled WGS sequence"/>
</dbReference>
<protein>
    <submittedName>
        <fullName evidence="2">Uncharacterized protein</fullName>
    </submittedName>
</protein>
<feature type="region of interest" description="Disordered" evidence="1">
    <location>
        <begin position="1"/>
        <end position="30"/>
    </location>
</feature>
<sequence length="511" mass="58871">MAQKNASQSDVERGKTTKNSTNPNHQPSNKYQDVVAKQLNVDIATVTNYLNDTGIEEIFRQMMGFLLALPELPYNPYPGFVRRFKSYMERFHMEQKSDEEITQLLVSKITPTKLAYIFHPNHYDSVWGLRNIVELTEPKSLKQLMWLFESLSLENKWAERRGGYSVLFRMDPEGVHYMIGEKQYALSFIQVSITGEDEGLSYFSEFPLVTLHEGVFLRQSDAESYLATFTPKVDLTNVDAESQSGKKRKSKQKKKPIAKVRLDGFVLGDRSGYTPEAREITAPIMSSWQRMIARLDPQTELFDIIHNLVLLIQMDRNAYDDRLMIEIYRILHGTAARVHTLMQLNQTIRKIIYKIQELNQEKVSELVINLFMQYKIGLIELFDSPLPQTGIRDTPHTPGPSVNPPEQLINYKHGVEDERILEHDNQGLKTAMTLLDQATFLKLAPIAEGFIQKEFKMRQGHYRIAICCAVSGFSTLFGKIDPYLRQLELHEHCYARGPEGVGQKQWKSTQK</sequence>
<evidence type="ECO:0000256" key="1">
    <source>
        <dbReference type="SAM" id="MobiDB-lite"/>
    </source>
</evidence>